<name>A0A5B2VHR1_9BACT</name>
<dbReference type="SUPFAM" id="SSF89946">
    <property type="entry name" value="Hypothetical protein VC0424"/>
    <property type="match status" value="1"/>
</dbReference>
<dbReference type="Gene3D" id="3.30.70.970">
    <property type="entry name" value="RraB-like"/>
    <property type="match status" value="1"/>
</dbReference>
<keyword evidence="4" id="KW-1185">Reference proteome</keyword>
<organism evidence="3 4">
    <name type="scientific">Chitinophaga agrisoli</name>
    <dbReference type="NCBI Taxonomy" id="2607653"/>
    <lineage>
        <taxon>Bacteria</taxon>
        <taxon>Pseudomonadati</taxon>
        <taxon>Bacteroidota</taxon>
        <taxon>Chitinophagia</taxon>
        <taxon>Chitinophagales</taxon>
        <taxon>Chitinophagaceae</taxon>
        <taxon>Chitinophaga</taxon>
    </lineage>
</organism>
<gene>
    <name evidence="3" type="ORF">F0L74_19755</name>
</gene>
<feature type="domain" description="Regulator of ribonuclease activity B" evidence="2">
    <location>
        <begin position="149"/>
        <end position="248"/>
    </location>
</feature>
<evidence type="ECO:0000259" key="2">
    <source>
        <dbReference type="Pfam" id="PF06877"/>
    </source>
</evidence>
<evidence type="ECO:0000259" key="1">
    <source>
        <dbReference type="Pfam" id="PF05117"/>
    </source>
</evidence>
<protein>
    <submittedName>
        <fullName evidence="3">DUF695 domain-containing protein</fullName>
    </submittedName>
</protein>
<dbReference type="InterPro" id="IPR016097">
    <property type="entry name" value="DUF695"/>
</dbReference>
<sequence length="257" mass="30286">MNRDYQPDWDIYTCAIEDNPAIIGLDLNLRGVAPLKDKPHAIVVSVYLNHPRPDGFPQGDEFALLGDIEDELVAQLEEKHSAWFVGRTISNGVRDLYFYCGDTFLQDKTIADVMINFPNYRYDFGIQEDKTWELYFDFLLPDIQEFQRIRNRKVLRTLQHHGDIPELERPIDHWIYFAREADRDLYWQAVKQEGFRLEKDSRSAGAEYPFTLHISRMDKADADNIDEVVMYLWELAQELNARYDGWETSIIKTRVSR</sequence>
<feature type="domain" description="DUF695" evidence="1">
    <location>
        <begin position="8"/>
        <end position="140"/>
    </location>
</feature>
<dbReference type="RefSeq" id="WP_149839644.1">
    <property type="nucleotide sequence ID" value="NZ_VUOC01000004.1"/>
</dbReference>
<reference evidence="3 4" key="2">
    <citation type="submission" date="2019-09" db="EMBL/GenBank/DDBJ databases">
        <authorList>
            <person name="Jin C."/>
        </authorList>
    </citation>
    <scope>NUCLEOTIDE SEQUENCE [LARGE SCALE GENOMIC DNA]</scope>
    <source>
        <strain evidence="3 4">BN140078</strain>
    </source>
</reference>
<evidence type="ECO:0000313" key="4">
    <source>
        <dbReference type="Proteomes" id="UP000324611"/>
    </source>
</evidence>
<reference evidence="3 4" key="1">
    <citation type="submission" date="2019-09" db="EMBL/GenBank/DDBJ databases">
        <title>Chitinophaga ginsengihumi sp. nov., isolated from soil of ginseng rhizosphere.</title>
        <authorList>
            <person name="Lee J."/>
        </authorList>
    </citation>
    <scope>NUCLEOTIDE SEQUENCE [LARGE SCALE GENOMIC DNA]</scope>
    <source>
        <strain evidence="3 4">BN140078</strain>
    </source>
</reference>
<proteinExistence type="predicted"/>
<dbReference type="Proteomes" id="UP000324611">
    <property type="component" value="Unassembled WGS sequence"/>
</dbReference>
<dbReference type="EMBL" id="VUOC01000004">
    <property type="protein sequence ID" value="KAA2238464.1"/>
    <property type="molecule type" value="Genomic_DNA"/>
</dbReference>
<dbReference type="InterPro" id="IPR009671">
    <property type="entry name" value="RraB_dom"/>
</dbReference>
<dbReference type="AlphaFoldDB" id="A0A5B2VHR1"/>
<dbReference type="InterPro" id="IPR036701">
    <property type="entry name" value="RraB-like_sf"/>
</dbReference>
<comment type="caution">
    <text evidence="3">The sequence shown here is derived from an EMBL/GenBank/DDBJ whole genome shotgun (WGS) entry which is preliminary data.</text>
</comment>
<accession>A0A5B2VHR1</accession>
<evidence type="ECO:0000313" key="3">
    <source>
        <dbReference type="EMBL" id="KAA2238464.1"/>
    </source>
</evidence>
<dbReference type="Pfam" id="PF05117">
    <property type="entry name" value="DUF695"/>
    <property type="match status" value="1"/>
</dbReference>
<dbReference type="Pfam" id="PF06877">
    <property type="entry name" value="RraB"/>
    <property type="match status" value="1"/>
</dbReference>